<dbReference type="PANTHER" id="PTHR24061:SF0">
    <property type="entry name" value="C-FAMILY ODORANT RECEPTOR OLFCT1"/>
    <property type="match status" value="1"/>
</dbReference>
<feature type="signal peptide" evidence="13">
    <location>
        <begin position="1"/>
        <end position="24"/>
    </location>
</feature>
<evidence type="ECO:0000256" key="13">
    <source>
        <dbReference type="SAM" id="SignalP"/>
    </source>
</evidence>
<dbReference type="GeneTree" id="ENSGT00950000182788"/>
<dbReference type="GO" id="GO:0005886">
    <property type="term" value="C:plasma membrane"/>
    <property type="evidence" value="ECO:0007669"/>
    <property type="project" value="UniProtKB-SubCell"/>
</dbReference>
<feature type="transmembrane region" description="Helical" evidence="12">
    <location>
        <begin position="814"/>
        <end position="837"/>
    </location>
</feature>
<evidence type="ECO:0000256" key="4">
    <source>
        <dbReference type="ARBA" id="ARBA00022692"/>
    </source>
</evidence>
<dbReference type="Pfam" id="PF01094">
    <property type="entry name" value="ANF_receptor"/>
    <property type="match status" value="1"/>
</dbReference>
<feature type="transmembrane region" description="Helical" evidence="12">
    <location>
        <begin position="659"/>
        <end position="682"/>
    </location>
</feature>
<keyword evidence="3" id="KW-1003">Cell membrane</keyword>
<evidence type="ECO:0000256" key="11">
    <source>
        <dbReference type="ARBA" id="ARBA00023224"/>
    </source>
</evidence>
<feature type="transmembrane region" description="Helical" evidence="12">
    <location>
        <begin position="747"/>
        <end position="770"/>
    </location>
</feature>
<dbReference type="FunFam" id="3.40.50.2300:FF:000016">
    <property type="entry name" value="Taste 1 receptor member 2"/>
    <property type="match status" value="1"/>
</dbReference>
<dbReference type="InterPro" id="IPR038550">
    <property type="entry name" value="GPCR_3_9-Cys_sf"/>
</dbReference>
<keyword evidence="7" id="KW-0297">G-protein coupled receptor</keyword>
<dbReference type="InterPro" id="IPR017979">
    <property type="entry name" value="GPCR_3_CS"/>
</dbReference>
<dbReference type="AlphaFoldDB" id="H3A5Q8"/>
<organism evidence="15 16">
    <name type="scientific">Latimeria chalumnae</name>
    <name type="common">Coelacanth</name>
    <dbReference type="NCBI Taxonomy" id="7897"/>
    <lineage>
        <taxon>Eukaryota</taxon>
        <taxon>Metazoa</taxon>
        <taxon>Chordata</taxon>
        <taxon>Craniata</taxon>
        <taxon>Vertebrata</taxon>
        <taxon>Euteleostomi</taxon>
        <taxon>Coelacanthiformes</taxon>
        <taxon>Coelacanthidae</taxon>
        <taxon>Latimeria</taxon>
    </lineage>
</organism>
<dbReference type="EMBL" id="AFYH01226608">
    <property type="status" value="NOT_ANNOTATED_CDS"/>
    <property type="molecule type" value="Genomic_DNA"/>
</dbReference>
<dbReference type="SUPFAM" id="SSF53822">
    <property type="entry name" value="Periplasmic binding protein-like I"/>
    <property type="match status" value="1"/>
</dbReference>
<accession>H3A5Q8</accession>
<feature type="transmembrane region" description="Helical" evidence="12">
    <location>
        <begin position="703"/>
        <end position="721"/>
    </location>
</feature>
<keyword evidence="10" id="KW-0325">Glycoprotein</keyword>
<feature type="domain" description="G-protein coupled receptors family 3 profile" evidence="14">
    <location>
        <begin position="588"/>
        <end position="844"/>
    </location>
</feature>
<dbReference type="Pfam" id="PF07562">
    <property type="entry name" value="NCD3G"/>
    <property type="match status" value="1"/>
</dbReference>
<evidence type="ECO:0000256" key="8">
    <source>
        <dbReference type="ARBA" id="ARBA00023136"/>
    </source>
</evidence>
<dbReference type="OMA" id="CKTQEGC"/>
<gene>
    <name evidence="15" type="primary">LOC102353341</name>
</gene>
<protein>
    <recommendedName>
        <fullName evidence="14">G-protein coupled receptors family 3 profile domain-containing protein</fullName>
    </recommendedName>
</protein>
<evidence type="ECO:0000256" key="12">
    <source>
        <dbReference type="SAM" id="Phobius"/>
    </source>
</evidence>
<dbReference type="Gene3D" id="3.40.50.2300">
    <property type="match status" value="2"/>
</dbReference>
<evidence type="ECO:0000256" key="1">
    <source>
        <dbReference type="ARBA" id="ARBA00004651"/>
    </source>
</evidence>
<evidence type="ECO:0000256" key="6">
    <source>
        <dbReference type="ARBA" id="ARBA00022989"/>
    </source>
</evidence>
<evidence type="ECO:0000256" key="2">
    <source>
        <dbReference type="ARBA" id="ARBA00007242"/>
    </source>
</evidence>
<proteinExistence type="inferred from homology"/>
<comment type="similarity">
    <text evidence="2">Belongs to the G-protein coupled receptor 3 family.</text>
</comment>
<keyword evidence="8 12" id="KW-0472">Membrane</keyword>
<dbReference type="EMBL" id="AFYH01226610">
    <property type="status" value="NOT_ANNOTATED_CDS"/>
    <property type="molecule type" value="Genomic_DNA"/>
</dbReference>
<reference evidence="15" key="2">
    <citation type="submission" date="2025-08" db="UniProtKB">
        <authorList>
            <consortium name="Ensembl"/>
        </authorList>
    </citation>
    <scope>IDENTIFICATION</scope>
</reference>
<keyword evidence="6 12" id="KW-1133">Transmembrane helix</keyword>
<evidence type="ECO:0000256" key="10">
    <source>
        <dbReference type="ARBA" id="ARBA00023180"/>
    </source>
</evidence>
<dbReference type="PROSITE" id="PS50259">
    <property type="entry name" value="G_PROTEIN_RECEP_F3_4"/>
    <property type="match status" value="1"/>
</dbReference>
<dbReference type="InterPro" id="IPR004073">
    <property type="entry name" value="GPCR_3_vmron_rcpt_2"/>
</dbReference>
<dbReference type="FunFam" id="3.40.50.2300:FF:000728">
    <property type="entry name" value="Uncharacterized protein"/>
    <property type="match status" value="1"/>
</dbReference>
<keyword evidence="9" id="KW-0675">Receptor</keyword>
<dbReference type="Pfam" id="PF00003">
    <property type="entry name" value="7tm_3"/>
    <property type="match status" value="1"/>
</dbReference>
<dbReference type="PANTHER" id="PTHR24061">
    <property type="entry name" value="CALCIUM-SENSING RECEPTOR-RELATED"/>
    <property type="match status" value="1"/>
</dbReference>
<keyword evidence="11" id="KW-0807">Transducer</keyword>
<dbReference type="GO" id="GO:0004930">
    <property type="term" value="F:G protein-coupled receptor activity"/>
    <property type="evidence" value="ECO:0007669"/>
    <property type="project" value="UniProtKB-KW"/>
</dbReference>
<reference evidence="15" key="3">
    <citation type="submission" date="2025-09" db="UniProtKB">
        <authorList>
            <consortium name="Ensembl"/>
        </authorList>
    </citation>
    <scope>IDENTIFICATION</scope>
</reference>
<dbReference type="InterPro" id="IPR000068">
    <property type="entry name" value="GPCR_3_Ca_sens_rcpt-rel"/>
</dbReference>
<dbReference type="Ensembl" id="ENSLACT00000005023.1">
    <property type="protein sequence ID" value="ENSLACP00000004979.1"/>
    <property type="gene ID" value="ENSLACG00000004427.1"/>
</dbReference>
<evidence type="ECO:0000256" key="9">
    <source>
        <dbReference type="ARBA" id="ARBA00023170"/>
    </source>
</evidence>
<sequence>VQQTLASKMISEMLLLLLLSATVSENTQPGCNLQSLKPKGVAKHGDIIIGGIFPVKVMDFVTENLFMEKPEPQSCKRFVLRAYRWLQTMIFAIEEINQNSKLLPNITLGYRIYDTCRQVSQALEGTMWMITGKEEPIPNYRCEPHSPLAAIIGEALSGITMSVARLLGVYSYPQISYSSTVDLLSDKHQFPSFFRTIPSGILQAHSLVRLLRHFGWTWVGIVAVDNDFGELATQSLKQELDKTHICIGFSETLPTIYSPERIHLVAEVIKRSTVNSIVVISSETYFFPLAKELTGQNVTGRIWVATLDWSTSSSLFQHDQVSLLTGTIGIATHKSDIPGLKDFLLKNFWEEAFVCTWPRNVTDQTTAVYDLGDAIKLCTGKEDVNKLNISFFDVAESRITYNVYNAVYAVAHALHDLRVCKPGEGPFENGTCADIQYLEQWQNVRFKNKLGEDIYFDAEGNAPALYDIINWHLMPDGTLKYLEVGRIDFSAPPGEDFIINSSALMWNGGQTQVPRSVCSESCPPGYRKAARQGEPICCFDCVFCSEGEISSQTDSTDCLKCPNDHWSNSARDKCIPKVIEFLSYKEPLGATLASISSLSSVIPVAILCTFIKYQDTPIVKANNREVSYLLLLALVLCFLCSLVFVGYPMMITCMLRQAAFGIIFALCVSCVLAKTIMVVIAFNATKPNSNLQKWVGAKLPNSVVFICTMLQVILCIAWLTSSPPFPEENMKSQPGKIIIECNEGSTVAFWCMLGYMGLLAIISFIVAFLARNLPDSFNEAKFITFSMLVFVSVWLAFIPAYLSTSGKYTVAVEIFAILASSAGLLACIFFPKCYIILLRPHMNTKGYLMGKGTFNNY</sequence>
<evidence type="ECO:0000259" key="14">
    <source>
        <dbReference type="PROSITE" id="PS50259"/>
    </source>
</evidence>
<dbReference type="InterPro" id="IPR000337">
    <property type="entry name" value="GPCR_3"/>
</dbReference>
<dbReference type="Gene3D" id="2.10.50.30">
    <property type="entry name" value="GPCR, family 3, nine cysteines domain"/>
    <property type="match status" value="1"/>
</dbReference>
<dbReference type="InParanoid" id="H3A5Q8"/>
<name>H3A5Q8_LATCH</name>
<feature type="chain" id="PRO_5003579250" description="G-protein coupled receptors family 3 profile domain-containing protein" evidence="13">
    <location>
        <begin position="25"/>
        <end position="857"/>
    </location>
</feature>
<dbReference type="PRINTS" id="PR00248">
    <property type="entry name" value="GPCRMGR"/>
</dbReference>
<evidence type="ECO:0000256" key="5">
    <source>
        <dbReference type="ARBA" id="ARBA00022729"/>
    </source>
</evidence>
<keyword evidence="4 12" id="KW-0812">Transmembrane</keyword>
<dbReference type="CDD" id="cd15283">
    <property type="entry name" value="7tmC_V2R_pheromone"/>
    <property type="match status" value="1"/>
</dbReference>
<dbReference type="InterPro" id="IPR028082">
    <property type="entry name" value="Peripla_BP_I"/>
</dbReference>
<keyword evidence="16" id="KW-1185">Reference proteome</keyword>
<dbReference type="eggNOG" id="KOG1056">
    <property type="taxonomic scope" value="Eukaryota"/>
</dbReference>
<reference evidence="16" key="1">
    <citation type="submission" date="2011-08" db="EMBL/GenBank/DDBJ databases">
        <title>The draft genome of Latimeria chalumnae.</title>
        <authorList>
            <person name="Di Palma F."/>
            <person name="Alfoldi J."/>
            <person name="Johnson J."/>
            <person name="Berlin A."/>
            <person name="Gnerre S."/>
            <person name="Jaffe D."/>
            <person name="MacCallum I."/>
            <person name="Young S."/>
            <person name="Walker B.J."/>
            <person name="Lander E."/>
            <person name="Lindblad-Toh K."/>
        </authorList>
    </citation>
    <scope>NUCLEOTIDE SEQUENCE [LARGE SCALE GENOMIC DNA]</scope>
    <source>
        <strain evidence="16">Wild caught</strain>
    </source>
</reference>
<evidence type="ECO:0000313" key="15">
    <source>
        <dbReference type="Ensembl" id="ENSLACP00000004979.1"/>
    </source>
</evidence>
<dbReference type="PROSITE" id="PS00981">
    <property type="entry name" value="G_PROTEIN_RECEP_F3_3"/>
    <property type="match status" value="1"/>
</dbReference>
<feature type="transmembrane region" description="Helical" evidence="12">
    <location>
        <begin position="626"/>
        <end position="647"/>
    </location>
</feature>
<dbReference type="InterPro" id="IPR017978">
    <property type="entry name" value="GPCR_3_C"/>
</dbReference>
<dbReference type="HOGENOM" id="CLU_005389_5_1_1"/>
<evidence type="ECO:0000256" key="7">
    <source>
        <dbReference type="ARBA" id="ARBA00023040"/>
    </source>
</evidence>
<evidence type="ECO:0000256" key="3">
    <source>
        <dbReference type="ARBA" id="ARBA00022475"/>
    </source>
</evidence>
<dbReference type="EMBL" id="AFYH01226609">
    <property type="status" value="NOT_ANNOTATED_CDS"/>
    <property type="molecule type" value="Genomic_DNA"/>
</dbReference>
<comment type="subcellular location">
    <subcellularLocation>
        <location evidence="1">Cell membrane</location>
        <topology evidence="1">Multi-pass membrane protein</topology>
    </subcellularLocation>
</comment>
<evidence type="ECO:0000313" key="16">
    <source>
        <dbReference type="Proteomes" id="UP000008672"/>
    </source>
</evidence>
<dbReference type="InterPro" id="IPR001828">
    <property type="entry name" value="ANF_lig-bd_rcpt"/>
</dbReference>
<dbReference type="EMBL" id="AFYH01226607">
    <property type="status" value="NOT_ANNOTATED_CDS"/>
    <property type="molecule type" value="Genomic_DNA"/>
</dbReference>
<dbReference type="InterPro" id="IPR011500">
    <property type="entry name" value="GPCR_3_9-Cys_dom"/>
</dbReference>
<feature type="transmembrane region" description="Helical" evidence="12">
    <location>
        <begin position="782"/>
        <end position="802"/>
    </location>
</feature>
<keyword evidence="5 13" id="KW-0732">Signal</keyword>
<feature type="transmembrane region" description="Helical" evidence="12">
    <location>
        <begin position="592"/>
        <end position="614"/>
    </location>
</feature>
<dbReference type="FunFam" id="2.10.50.30:FF:000002">
    <property type="entry name" value="Vomeronasal 2 receptor, h1"/>
    <property type="match status" value="1"/>
</dbReference>
<dbReference type="PRINTS" id="PR01535">
    <property type="entry name" value="VOMERONASL2R"/>
</dbReference>
<dbReference type="Proteomes" id="UP000008672">
    <property type="component" value="Unassembled WGS sequence"/>
</dbReference>